<feature type="compositionally biased region" description="Basic and acidic residues" evidence="7">
    <location>
        <begin position="31"/>
        <end position="46"/>
    </location>
</feature>
<evidence type="ECO:0000256" key="1">
    <source>
        <dbReference type="ARBA" id="ARBA00022527"/>
    </source>
</evidence>
<feature type="domain" description="Protein kinase" evidence="8">
    <location>
        <begin position="108"/>
        <end position="371"/>
    </location>
</feature>
<dbReference type="Gene3D" id="3.30.200.20">
    <property type="entry name" value="Phosphorylase Kinase, domain 1"/>
    <property type="match status" value="1"/>
</dbReference>
<dbReference type="GO" id="GO:0004674">
    <property type="term" value="F:protein serine/threonine kinase activity"/>
    <property type="evidence" value="ECO:0007669"/>
    <property type="project" value="UniProtKB-KW"/>
</dbReference>
<dbReference type="OrthoDB" id="10252171at2759"/>
<sequence length="559" mass="64768">MGNQHCLSACKPHKQEKPYFQKKQSTFSARRNTEKPQRKQKERLSNKESFDFESVCQQVKRGDITSRSTQQCSNHEHGLFSQITQQDHASNESTNSKVQLQENIHKVYEFQKLIGEGSYGVVHMAVDKKSLGQARAIKSIKKLKESQFLNEYDSLSQMDHPNIVKLHQVYQDENDYHLDMSFCNGGDLSSYLKNLQGSIKEETCAKIVYQVLKAVSYIHKKGFAHRDIKAENILIQYQDCNDISIQICDFGFCSRIDMKEDSKDLKRLNSFKKMVGSPYYIAPEVIKQAYNEKCDMWSIGILLYFMVTQTFPFLGQCTDDVLESITKGGLVFKQTLWSNYSKDLQDLIKKLVTKSPIIRLSADDALDHPFFSQIKNDSDIYLKKSVQCSMINSFKKNNLFFHLCMKELSQNMKSQSRVSLNKFTLNLDNDNDGLLKLQDLKLNADALSENQDYIEQICFQNKGQSYLSYSDFIALNTDINDFSKQQIWNIFKTLQNPDKGHIDRQCLKNKLKQYCLEDDEFFGVIDTLALKLIKEVIPEGQDREYITFCDYSSFVNKFK</sequence>
<organism evidence="9 10">
    <name type="scientific">Stylonychia lemnae</name>
    <name type="common">Ciliate</name>
    <dbReference type="NCBI Taxonomy" id="5949"/>
    <lineage>
        <taxon>Eukaryota</taxon>
        <taxon>Sar</taxon>
        <taxon>Alveolata</taxon>
        <taxon>Ciliophora</taxon>
        <taxon>Intramacronucleata</taxon>
        <taxon>Spirotrichea</taxon>
        <taxon>Stichotrichia</taxon>
        <taxon>Sporadotrichida</taxon>
        <taxon>Oxytrichidae</taxon>
        <taxon>Stylonychinae</taxon>
        <taxon>Stylonychia</taxon>
    </lineage>
</organism>
<keyword evidence="10" id="KW-1185">Reference proteome</keyword>
<dbReference type="SUPFAM" id="SSF47473">
    <property type="entry name" value="EF-hand"/>
    <property type="match status" value="1"/>
</dbReference>
<dbReference type="InterPro" id="IPR011009">
    <property type="entry name" value="Kinase-like_dom_sf"/>
</dbReference>
<dbReference type="InterPro" id="IPR017441">
    <property type="entry name" value="Protein_kinase_ATP_BS"/>
</dbReference>
<evidence type="ECO:0000259" key="8">
    <source>
        <dbReference type="PROSITE" id="PS50011"/>
    </source>
</evidence>
<dbReference type="SUPFAM" id="SSF56112">
    <property type="entry name" value="Protein kinase-like (PK-like)"/>
    <property type="match status" value="1"/>
</dbReference>
<dbReference type="PROSITE" id="PS50011">
    <property type="entry name" value="PROTEIN_KINASE_DOM"/>
    <property type="match status" value="1"/>
</dbReference>
<dbReference type="Proteomes" id="UP000039865">
    <property type="component" value="Unassembled WGS sequence"/>
</dbReference>
<dbReference type="PANTHER" id="PTHR24349">
    <property type="entry name" value="SERINE/THREONINE-PROTEIN KINASE"/>
    <property type="match status" value="1"/>
</dbReference>
<dbReference type="InParanoid" id="A0A078AUD3"/>
<gene>
    <name evidence="9" type="primary">Contig16618.g17703</name>
    <name evidence="9" type="ORF">STYLEM_13526</name>
</gene>
<dbReference type="PROSITE" id="PS00108">
    <property type="entry name" value="PROTEIN_KINASE_ST"/>
    <property type="match status" value="1"/>
</dbReference>
<evidence type="ECO:0000256" key="7">
    <source>
        <dbReference type="SAM" id="MobiDB-lite"/>
    </source>
</evidence>
<keyword evidence="2" id="KW-0808">Transferase</keyword>
<dbReference type="AlphaFoldDB" id="A0A078AUD3"/>
<keyword evidence="1" id="KW-0723">Serine/threonine-protein kinase</keyword>
<feature type="region of interest" description="Disordered" evidence="7">
    <location>
        <begin position="1"/>
        <end position="46"/>
    </location>
</feature>
<evidence type="ECO:0000313" key="9">
    <source>
        <dbReference type="EMBL" id="CDW84463.1"/>
    </source>
</evidence>
<proteinExistence type="predicted"/>
<evidence type="ECO:0000256" key="2">
    <source>
        <dbReference type="ARBA" id="ARBA00022679"/>
    </source>
</evidence>
<evidence type="ECO:0000256" key="3">
    <source>
        <dbReference type="ARBA" id="ARBA00022741"/>
    </source>
</evidence>
<dbReference type="GO" id="GO:0005524">
    <property type="term" value="F:ATP binding"/>
    <property type="evidence" value="ECO:0007669"/>
    <property type="project" value="UniProtKB-UniRule"/>
</dbReference>
<name>A0A078AUD3_STYLE</name>
<dbReference type="InterPro" id="IPR000719">
    <property type="entry name" value="Prot_kinase_dom"/>
</dbReference>
<dbReference type="Gene3D" id="1.10.510.10">
    <property type="entry name" value="Transferase(Phosphotransferase) domain 1"/>
    <property type="match status" value="1"/>
</dbReference>
<accession>A0A078AUD3</accession>
<keyword evidence="4 9" id="KW-0418">Kinase</keyword>
<dbReference type="InterPro" id="IPR008271">
    <property type="entry name" value="Ser/Thr_kinase_AS"/>
</dbReference>
<keyword evidence="5 6" id="KW-0067">ATP-binding</keyword>
<dbReference type="PROSITE" id="PS00107">
    <property type="entry name" value="PROTEIN_KINASE_ATP"/>
    <property type="match status" value="1"/>
</dbReference>
<keyword evidence="3 6" id="KW-0547">Nucleotide-binding</keyword>
<evidence type="ECO:0000256" key="6">
    <source>
        <dbReference type="PROSITE-ProRule" id="PRU10141"/>
    </source>
</evidence>
<protein>
    <submittedName>
        <fullName evidence="9">Protein kinase domain containing protein</fullName>
    </submittedName>
</protein>
<reference evidence="9 10" key="1">
    <citation type="submission" date="2014-06" db="EMBL/GenBank/DDBJ databases">
        <authorList>
            <person name="Swart Estienne"/>
        </authorList>
    </citation>
    <scope>NUCLEOTIDE SEQUENCE [LARGE SCALE GENOMIC DNA]</scope>
    <source>
        <strain evidence="9 10">130c</strain>
    </source>
</reference>
<evidence type="ECO:0000256" key="4">
    <source>
        <dbReference type="ARBA" id="ARBA00022777"/>
    </source>
</evidence>
<evidence type="ECO:0000256" key="5">
    <source>
        <dbReference type="ARBA" id="ARBA00022840"/>
    </source>
</evidence>
<feature type="binding site" evidence="6">
    <location>
        <position position="142"/>
    </location>
    <ligand>
        <name>ATP</name>
        <dbReference type="ChEBI" id="CHEBI:30616"/>
    </ligand>
</feature>
<dbReference type="InterPro" id="IPR050205">
    <property type="entry name" value="CDPK_Ser/Thr_kinases"/>
</dbReference>
<dbReference type="Pfam" id="PF00069">
    <property type="entry name" value="Pkinase"/>
    <property type="match status" value="1"/>
</dbReference>
<dbReference type="SMART" id="SM00220">
    <property type="entry name" value="S_TKc"/>
    <property type="match status" value="1"/>
</dbReference>
<dbReference type="Gene3D" id="1.10.238.10">
    <property type="entry name" value="EF-hand"/>
    <property type="match status" value="2"/>
</dbReference>
<dbReference type="EMBL" id="CCKQ01012822">
    <property type="protein sequence ID" value="CDW84463.1"/>
    <property type="molecule type" value="Genomic_DNA"/>
</dbReference>
<dbReference type="InterPro" id="IPR011992">
    <property type="entry name" value="EF-hand-dom_pair"/>
</dbReference>
<evidence type="ECO:0000313" key="10">
    <source>
        <dbReference type="Proteomes" id="UP000039865"/>
    </source>
</evidence>